<reference evidence="3" key="1">
    <citation type="submission" date="2016-11" db="UniProtKB">
        <authorList>
            <consortium name="WormBaseParasite"/>
        </authorList>
    </citation>
    <scope>IDENTIFICATION</scope>
</reference>
<dbReference type="Proteomes" id="UP000095287">
    <property type="component" value="Unplaced"/>
</dbReference>
<evidence type="ECO:0000256" key="1">
    <source>
        <dbReference type="SAM" id="MobiDB-lite"/>
    </source>
</evidence>
<keyword evidence="2" id="KW-1185">Reference proteome</keyword>
<name>A0A1I7ZH59_9BILA</name>
<evidence type="ECO:0000313" key="3">
    <source>
        <dbReference type="WBParaSite" id="L893_g26494.t1"/>
    </source>
</evidence>
<sequence>MSDFLPSTSLFIKSPIALYSDRRLLSKKKFIDRICLLGTPEMRRIEALWYRWEGRRAEEGSSEEEEERGSEAEHRE</sequence>
<proteinExistence type="predicted"/>
<dbReference type="WBParaSite" id="L893_g26494.t1">
    <property type="protein sequence ID" value="L893_g26494.t1"/>
    <property type="gene ID" value="L893_g26494"/>
</dbReference>
<feature type="region of interest" description="Disordered" evidence="1">
    <location>
        <begin position="55"/>
        <end position="76"/>
    </location>
</feature>
<evidence type="ECO:0000313" key="2">
    <source>
        <dbReference type="Proteomes" id="UP000095287"/>
    </source>
</evidence>
<dbReference type="AlphaFoldDB" id="A0A1I7ZH59"/>
<organism evidence="2 3">
    <name type="scientific">Steinernema glaseri</name>
    <dbReference type="NCBI Taxonomy" id="37863"/>
    <lineage>
        <taxon>Eukaryota</taxon>
        <taxon>Metazoa</taxon>
        <taxon>Ecdysozoa</taxon>
        <taxon>Nematoda</taxon>
        <taxon>Chromadorea</taxon>
        <taxon>Rhabditida</taxon>
        <taxon>Tylenchina</taxon>
        <taxon>Panagrolaimomorpha</taxon>
        <taxon>Strongyloidoidea</taxon>
        <taxon>Steinernematidae</taxon>
        <taxon>Steinernema</taxon>
    </lineage>
</organism>
<protein>
    <submittedName>
        <fullName evidence="3">Uncharacterized protein</fullName>
    </submittedName>
</protein>
<accession>A0A1I7ZH59</accession>